<feature type="transmembrane region" description="Helical" evidence="1">
    <location>
        <begin position="101"/>
        <end position="124"/>
    </location>
</feature>
<comment type="caution">
    <text evidence="2">The sequence shown here is derived from an EMBL/GenBank/DDBJ whole genome shotgun (WGS) entry which is preliminary data.</text>
</comment>
<dbReference type="PANTHER" id="PTHR43596">
    <property type="entry name" value="ADP,ATP CARRIER PROTEIN"/>
    <property type="match status" value="1"/>
</dbReference>
<reference evidence="2 3" key="1">
    <citation type="submission" date="2019-02" db="EMBL/GenBank/DDBJ databases">
        <title>Prokaryotic population dynamics and viral predation in marine succession experiment using metagenomics: the confinement effect.</title>
        <authorList>
            <person name="Haro-Moreno J.M."/>
            <person name="Rodriguez-Valera F."/>
            <person name="Lopez-Perez M."/>
        </authorList>
    </citation>
    <scope>NUCLEOTIDE SEQUENCE [LARGE SCALE GENOMIC DNA]</scope>
    <source>
        <strain evidence="2">MED-G160</strain>
    </source>
</reference>
<keyword evidence="1" id="KW-0812">Transmembrane</keyword>
<proteinExistence type="predicted"/>
<dbReference type="Proteomes" id="UP000318710">
    <property type="component" value="Unassembled WGS sequence"/>
</dbReference>
<gene>
    <name evidence="2" type="ORF">EVA93_03515</name>
</gene>
<evidence type="ECO:0000256" key="1">
    <source>
        <dbReference type="SAM" id="Phobius"/>
    </source>
</evidence>
<accession>A0A520N0V8</accession>
<dbReference type="AlphaFoldDB" id="A0A520N0V8"/>
<protein>
    <recommendedName>
        <fullName evidence="4">MFS transporter</fullName>
    </recommendedName>
</protein>
<evidence type="ECO:0000313" key="3">
    <source>
        <dbReference type="Proteomes" id="UP000318710"/>
    </source>
</evidence>
<name>A0A520N0V8_9GAMM</name>
<feature type="transmembrane region" description="Helical" evidence="1">
    <location>
        <begin position="219"/>
        <end position="241"/>
    </location>
</feature>
<feature type="transmembrane region" description="Helical" evidence="1">
    <location>
        <begin position="261"/>
        <end position="278"/>
    </location>
</feature>
<feature type="transmembrane region" description="Helical" evidence="1">
    <location>
        <begin position="67"/>
        <end position="89"/>
    </location>
</feature>
<evidence type="ECO:0008006" key="4">
    <source>
        <dbReference type="Google" id="ProtNLM"/>
    </source>
</evidence>
<feature type="transmembrane region" description="Helical" evidence="1">
    <location>
        <begin position="40"/>
        <end position="60"/>
    </location>
</feature>
<sequence>MSKDSFFGSLLFFLVLSSWYTLRPVRNEMAVANVDELPYLLAAGALAMLIINPIYSWIASRSNLKKIILYCYSFLILNLILFLLSWRTFGLGDSIWLGRIFYVWCNVYSFFVVSLFWVVIINLYRDSKKRSFYGVIMAGGSLGAIFGSEISKRFSGSFDELGLELFSLSAALFLFLAMLLALYMLSISNNDQTIDTDNAGGGSFDAIKNSLQINEVRSIASYVWIWTALMTVQWITAINIVEDWSQNSEQRLRFFAIMEQVISPLTLIVQLFFTNLIIKKIGIKNILLGYGILFCSAFILYGLIPSIISVGVVTVFLRVFEYGINKPTRETIFSTFKKNDRYKSTVFIDTFISRFGDLSGSGFIAIGKLTSIAANSLPLIAIPIAGFLSMLGIRISRNINTKDL</sequence>
<feature type="transmembrane region" description="Helical" evidence="1">
    <location>
        <begin position="131"/>
        <end position="150"/>
    </location>
</feature>
<keyword evidence="1" id="KW-1133">Transmembrane helix</keyword>
<evidence type="ECO:0000313" key="2">
    <source>
        <dbReference type="EMBL" id="RZO27099.1"/>
    </source>
</evidence>
<feature type="transmembrane region" description="Helical" evidence="1">
    <location>
        <begin position="372"/>
        <end position="393"/>
    </location>
</feature>
<dbReference type="EMBL" id="SHBF01000019">
    <property type="protein sequence ID" value="RZO27099.1"/>
    <property type="molecule type" value="Genomic_DNA"/>
</dbReference>
<feature type="transmembrane region" description="Helical" evidence="1">
    <location>
        <begin position="165"/>
        <end position="185"/>
    </location>
</feature>
<dbReference type="Gene3D" id="1.20.1250.20">
    <property type="entry name" value="MFS general substrate transporter like domains"/>
    <property type="match status" value="1"/>
</dbReference>
<keyword evidence="1" id="KW-0472">Membrane</keyword>
<dbReference type="SUPFAM" id="SSF103473">
    <property type="entry name" value="MFS general substrate transporter"/>
    <property type="match status" value="1"/>
</dbReference>
<dbReference type="InterPro" id="IPR036259">
    <property type="entry name" value="MFS_trans_sf"/>
</dbReference>
<feature type="transmembrane region" description="Helical" evidence="1">
    <location>
        <begin position="290"/>
        <end position="317"/>
    </location>
</feature>
<organism evidence="2 3">
    <name type="scientific">SAR86 cluster bacterium</name>
    <dbReference type="NCBI Taxonomy" id="2030880"/>
    <lineage>
        <taxon>Bacteria</taxon>
        <taxon>Pseudomonadati</taxon>
        <taxon>Pseudomonadota</taxon>
        <taxon>Gammaproteobacteria</taxon>
        <taxon>SAR86 cluster</taxon>
    </lineage>
</organism>
<dbReference type="PANTHER" id="PTHR43596:SF1">
    <property type="entry name" value="ADP,ATP CARRIER PROTEIN"/>
    <property type="match status" value="1"/>
</dbReference>